<sequence length="140" mass="16180">MAGTVYEQINQSINQSEFSHYSLTSRPEFVRERTGGISCRVRNLRPASGVFLPFEGAEGRNCINIEHKENSLNKRPPDARLMHMLRSSPGCTAYQERVPLPTPRLRIQTFLRCSMSLVRRLYLATNARKGRPSWWRTQRS</sequence>
<reference evidence="1 2" key="1">
    <citation type="submission" date="2016-05" db="EMBL/GenBank/DDBJ databases">
        <title>A degradative enzymes factory behind the ericoid mycorrhizal symbiosis.</title>
        <authorList>
            <consortium name="DOE Joint Genome Institute"/>
            <person name="Martino E."/>
            <person name="Morin E."/>
            <person name="Grelet G."/>
            <person name="Kuo A."/>
            <person name="Kohler A."/>
            <person name="Daghino S."/>
            <person name="Barry K."/>
            <person name="Choi C."/>
            <person name="Cichocki N."/>
            <person name="Clum A."/>
            <person name="Copeland A."/>
            <person name="Hainaut M."/>
            <person name="Haridas S."/>
            <person name="Labutti K."/>
            <person name="Lindquist E."/>
            <person name="Lipzen A."/>
            <person name="Khouja H.-R."/>
            <person name="Murat C."/>
            <person name="Ohm R."/>
            <person name="Olson A."/>
            <person name="Spatafora J."/>
            <person name="Veneault-Fourrey C."/>
            <person name="Henrissat B."/>
            <person name="Grigoriev I."/>
            <person name="Martin F."/>
            <person name="Perotto S."/>
        </authorList>
    </citation>
    <scope>NUCLEOTIDE SEQUENCE [LARGE SCALE GENOMIC DNA]</scope>
    <source>
        <strain evidence="1 2">UAMH 7357</strain>
    </source>
</reference>
<proteinExistence type="predicted"/>
<protein>
    <submittedName>
        <fullName evidence="1">Uncharacterized protein</fullName>
    </submittedName>
</protein>
<organism evidence="1 2">
    <name type="scientific">Hyaloscypha hepaticicola</name>
    <dbReference type="NCBI Taxonomy" id="2082293"/>
    <lineage>
        <taxon>Eukaryota</taxon>
        <taxon>Fungi</taxon>
        <taxon>Dikarya</taxon>
        <taxon>Ascomycota</taxon>
        <taxon>Pezizomycotina</taxon>
        <taxon>Leotiomycetes</taxon>
        <taxon>Helotiales</taxon>
        <taxon>Hyaloscyphaceae</taxon>
        <taxon>Hyaloscypha</taxon>
    </lineage>
</organism>
<evidence type="ECO:0000313" key="2">
    <source>
        <dbReference type="Proteomes" id="UP000235672"/>
    </source>
</evidence>
<dbReference type="OrthoDB" id="341924at2759"/>
<name>A0A2J6PDW4_9HELO</name>
<gene>
    <name evidence="1" type="ORF">NA56DRAFT_741653</name>
</gene>
<evidence type="ECO:0000313" key="1">
    <source>
        <dbReference type="EMBL" id="PMD12222.1"/>
    </source>
</evidence>
<keyword evidence="2" id="KW-1185">Reference proteome</keyword>
<accession>A0A2J6PDW4</accession>
<dbReference type="Proteomes" id="UP000235672">
    <property type="component" value="Unassembled WGS sequence"/>
</dbReference>
<dbReference type="AlphaFoldDB" id="A0A2J6PDW4"/>
<dbReference type="EMBL" id="KZ613558">
    <property type="protein sequence ID" value="PMD12222.1"/>
    <property type="molecule type" value="Genomic_DNA"/>
</dbReference>